<dbReference type="GO" id="GO:0034398">
    <property type="term" value="P:telomere tethering at nuclear periphery"/>
    <property type="evidence" value="ECO:0007669"/>
    <property type="project" value="TreeGrafter"/>
</dbReference>
<keyword evidence="3" id="KW-1185">Reference proteome</keyword>
<feature type="compositionally biased region" description="Basic and acidic residues" evidence="1">
    <location>
        <begin position="323"/>
        <end position="339"/>
    </location>
</feature>
<organism evidence="2 3">
    <name type="scientific">Lachancea dasiensis</name>
    <dbReference type="NCBI Taxonomy" id="1072105"/>
    <lineage>
        <taxon>Eukaryota</taxon>
        <taxon>Fungi</taxon>
        <taxon>Dikarya</taxon>
        <taxon>Ascomycota</taxon>
        <taxon>Saccharomycotina</taxon>
        <taxon>Saccharomycetes</taxon>
        <taxon>Saccharomycetales</taxon>
        <taxon>Saccharomycetaceae</taxon>
        <taxon>Lachancea</taxon>
    </lineage>
</organism>
<dbReference type="Proteomes" id="UP000190274">
    <property type="component" value="Chromosome C"/>
</dbReference>
<feature type="compositionally biased region" description="Basic and acidic residues" evidence="1">
    <location>
        <begin position="1"/>
        <end position="13"/>
    </location>
</feature>
<gene>
    <name evidence="2" type="ORF">LADA_0C04984G</name>
</gene>
<sequence>MNNLHGERLERSSRAPYSSISKPTTRKKSLVSQIRAFFNGGNLTSENSVNLVPPPSFAPNRTPGSFFSESSSDLLVNKRRARQSEQEAKEIEAENLDEANSSNSALAAFFREKGDAPLSEVEYEGVLSLMKKNRTCSDDLTGEKEDASGVFSAKEMKPALLRPADAVRTTSFKAPSFVPQYDDYSTTFSTSMRSTSSASSRKSRVFDYSNLPSPYRSCSYKHSAAEVVSSPKRLKSSCEQASEAQSSSNQKLSNTASALISLLDGDKTKPPASGLANPYTNKISEFKHEKRTADSRASEPYTPSKGDTDKFAQSIALSEIENNEEKDKERGEKHSTAEHFAKYKPVKASSLRTIVSAPKSTDIRSSGKETLRSAPTISESVTFEIPSTNHMVVTSENNTGQLTSKPFGGMNCKIDSKEDLSNGSVVQEDTQLALERQTGPKTDPALLSDSNTSVGATSQKVIFGSNGNPSVHDLKKSTLNQEMSKAKRSTAPTYKFDFDAPPYSGVNQSSLNTRLVHSLISSFTFDSDV</sequence>
<evidence type="ECO:0000313" key="3">
    <source>
        <dbReference type="Proteomes" id="UP000190274"/>
    </source>
</evidence>
<feature type="region of interest" description="Disordered" evidence="1">
    <location>
        <begin position="264"/>
        <end position="339"/>
    </location>
</feature>
<feature type="region of interest" description="Disordered" evidence="1">
    <location>
        <begin position="1"/>
        <end position="28"/>
    </location>
</feature>
<evidence type="ECO:0000256" key="1">
    <source>
        <dbReference type="SAM" id="MobiDB-lite"/>
    </source>
</evidence>
<reference evidence="3" key="1">
    <citation type="submission" date="2016-03" db="EMBL/GenBank/DDBJ databases">
        <authorList>
            <person name="Devillers H."/>
        </authorList>
    </citation>
    <scope>NUCLEOTIDE SEQUENCE [LARGE SCALE GENOMIC DNA]</scope>
</reference>
<protein>
    <submittedName>
        <fullName evidence="2">LADA_0C04984g1_1</fullName>
    </submittedName>
</protein>
<dbReference type="STRING" id="1266660.A0A1G4IYU7"/>
<dbReference type="PANTHER" id="PTHR28284">
    <property type="entry name" value="NUCLEOPORIN NUP60"/>
    <property type="match status" value="1"/>
</dbReference>
<dbReference type="GO" id="GO:0006607">
    <property type="term" value="P:NLS-bearing protein import into nucleus"/>
    <property type="evidence" value="ECO:0007669"/>
    <property type="project" value="TreeGrafter"/>
</dbReference>
<accession>A0A1G4IYU7</accession>
<feature type="compositionally biased region" description="Basic and acidic residues" evidence="1">
    <location>
        <begin position="284"/>
        <end position="297"/>
    </location>
</feature>
<dbReference type="GO" id="GO:0031990">
    <property type="term" value="P:mRNA export from nucleus in response to heat stress"/>
    <property type="evidence" value="ECO:0007669"/>
    <property type="project" value="TreeGrafter"/>
</dbReference>
<evidence type="ECO:0000313" key="2">
    <source>
        <dbReference type="EMBL" id="SCU82400.1"/>
    </source>
</evidence>
<proteinExistence type="predicted"/>
<dbReference type="GO" id="GO:0044615">
    <property type="term" value="C:nuclear pore nuclear basket"/>
    <property type="evidence" value="ECO:0007669"/>
    <property type="project" value="InterPro"/>
</dbReference>
<dbReference type="GO" id="GO:0016973">
    <property type="term" value="P:poly(A)+ mRNA export from nucleus"/>
    <property type="evidence" value="ECO:0007669"/>
    <property type="project" value="TreeGrafter"/>
</dbReference>
<dbReference type="PANTHER" id="PTHR28284:SF1">
    <property type="entry name" value="NUCLEOPORIN NUP60"/>
    <property type="match status" value="1"/>
</dbReference>
<feature type="compositionally biased region" description="Basic and acidic residues" evidence="1">
    <location>
        <begin position="82"/>
        <end position="92"/>
    </location>
</feature>
<name>A0A1G4IYU7_9SACH</name>
<dbReference type="GO" id="GO:0017056">
    <property type="term" value="F:structural constituent of nuclear pore"/>
    <property type="evidence" value="ECO:0007669"/>
    <property type="project" value="InterPro"/>
</dbReference>
<feature type="region of interest" description="Disordered" evidence="1">
    <location>
        <begin position="77"/>
        <end position="98"/>
    </location>
</feature>
<dbReference type="OrthoDB" id="5370852at2759"/>
<dbReference type="EMBL" id="LT598459">
    <property type="protein sequence ID" value="SCU82400.1"/>
    <property type="molecule type" value="Genomic_DNA"/>
</dbReference>
<dbReference type="GO" id="GO:0008298">
    <property type="term" value="P:intracellular mRNA localization"/>
    <property type="evidence" value="ECO:0007669"/>
    <property type="project" value="TreeGrafter"/>
</dbReference>
<dbReference type="InterPro" id="IPR034432">
    <property type="entry name" value="Nup60"/>
</dbReference>
<dbReference type="AlphaFoldDB" id="A0A1G4IYU7"/>